<feature type="transmembrane region" description="Helical" evidence="5">
    <location>
        <begin position="138"/>
        <end position="156"/>
    </location>
</feature>
<evidence type="ECO:0000259" key="6">
    <source>
        <dbReference type="PROSITE" id="PS50850"/>
    </source>
</evidence>
<feature type="transmembrane region" description="Helical" evidence="5">
    <location>
        <begin position="105"/>
        <end position="126"/>
    </location>
</feature>
<dbReference type="InterPro" id="IPR020846">
    <property type="entry name" value="MFS_dom"/>
</dbReference>
<dbReference type="PANTHER" id="PTHR23534:SF1">
    <property type="entry name" value="MAJOR FACILITATOR SUPERFAMILY PROTEIN"/>
    <property type="match status" value="1"/>
</dbReference>
<reference evidence="7" key="1">
    <citation type="submission" date="2020-03" db="EMBL/GenBank/DDBJ databases">
        <title>Draft sequencing of Calidifontibacter sp. DB0510.</title>
        <authorList>
            <person name="Kim D.-U."/>
        </authorList>
    </citation>
    <scope>NUCLEOTIDE SEQUENCE</scope>
    <source>
        <strain evidence="7">DB0510</strain>
    </source>
</reference>
<feature type="transmembrane region" description="Helical" evidence="5">
    <location>
        <begin position="264"/>
        <end position="283"/>
    </location>
</feature>
<evidence type="ECO:0000256" key="2">
    <source>
        <dbReference type="ARBA" id="ARBA00022692"/>
    </source>
</evidence>
<comment type="caution">
    <text evidence="7">The sequence shown here is derived from an EMBL/GenBank/DDBJ whole genome shotgun (WGS) entry which is preliminary data.</text>
</comment>
<dbReference type="PROSITE" id="PS50850">
    <property type="entry name" value="MFS"/>
    <property type="match status" value="1"/>
</dbReference>
<organism evidence="7 8">
    <name type="scientific">Metallococcus carri</name>
    <dbReference type="NCBI Taxonomy" id="1656884"/>
    <lineage>
        <taxon>Bacteria</taxon>
        <taxon>Bacillati</taxon>
        <taxon>Actinomycetota</taxon>
        <taxon>Actinomycetes</taxon>
        <taxon>Micrococcales</taxon>
        <taxon>Dermacoccaceae</taxon>
        <taxon>Metallococcus</taxon>
    </lineage>
</organism>
<dbReference type="GO" id="GO:0005886">
    <property type="term" value="C:plasma membrane"/>
    <property type="evidence" value="ECO:0007669"/>
    <property type="project" value="UniProtKB-SubCell"/>
</dbReference>
<evidence type="ECO:0000256" key="3">
    <source>
        <dbReference type="ARBA" id="ARBA00022989"/>
    </source>
</evidence>
<gene>
    <name evidence="7" type="ORF">G9U51_00775</name>
</gene>
<feature type="transmembrane region" description="Helical" evidence="5">
    <location>
        <begin position="81"/>
        <end position="99"/>
    </location>
</feature>
<keyword evidence="8" id="KW-1185">Reference proteome</keyword>
<protein>
    <submittedName>
        <fullName evidence="7">MFS transporter</fullName>
    </submittedName>
</protein>
<dbReference type="Proteomes" id="UP000744769">
    <property type="component" value="Unassembled WGS sequence"/>
</dbReference>
<dbReference type="PANTHER" id="PTHR23534">
    <property type="entry name" value="MFS PERMEASE"/>
    <property type="match status" value="1"/>
</dbReference>
<accession>A0A967EFU6</accession>
<evidence type="ECO:0000256" key="4">
    <source>
        <dbReference type="ARBA" id="ARBA00023136"/>
    </source>
</evidence>
<evidence type="ECO:0000256" key="1">
    <source>
        <dbReference type="ARBA" id="ARBA00004651"/>
    </source>
</evidence>
<comment type="subcellular location">
    <subcellularLocation>
        <location evidence="1">Cell membrane</location>
        <topology evidence="1">Multi-pass membrane protein</topology>
    </subcellularLocation>
</comment>
<dbReference type="EMBL" id="JAAOIV010000001">
    <property type="protein sequence ID" value="NHN54318.1"/>
    <property type="molecule type" value="Genomic_DNA"/>
</dbReference>
<feature type="transmembrane region" description="Helical" evidence="5">
    <location>
        <begin position="321"/>
        <end position="341"/>
    </location>
</feature>
<feature type="domain" description="Major facilitator superfamily (MFS) profile" evidence="6">
    <location>
        <begin position="1"/>
        <end position="412"/>
    </location>
</feature>
<dbReference type="Pfam" id="PF07690">
    <property type="entry name" value="MFS_1"/>
    <property type="match status" value="1"/>
</dbReference>
<feature type="transmembrane region" description="Helical" evidence="5">
    <location>
        <begin position="176"/>
        <end position="194"/>
    </location>
</feature>
<dbReference type="RefSeq" id="WP_166191777.1">
    <property type="nucleotide sequence ID" value="NZ_JAAOIV010000001.1"/>
</dbReference>
<evidence type="ECO:0000313" key="8">
    <source>
        <dbReference type="Proteomes" id="UP000744769"/>
    </source>
</evidence>
<dbReference type="InterPro" id="IPR011701">
    <property type="entry name" value="MFS"/>
</dbReference>
<evidence type="ECO:0000313" key="7">
    <source>
        <dbReference type="EMBL" id="NHN54318.1"/>
    </source>
</evidence>
<feature type="transmembrane region" description="Helical" evidence="5">
    <location>
        <begin position="21"/>
        <end position="41"/>
    </location>
</feature>
<keyword evidence="3 5" id="KW-1133">Transmembrane helix</keyword>
<dbReference type="Gene3D" id="1.20.1250.20">
    <property type="entry name" value="MFS general substrate transporter like domains"/>
    <property type="match status" value="1"/>
</dbReference>
<dbReference type="SUPFAM" id="SSF103473">
    <property type="entry name" value="MFS general substrate transporter"/>
    <property type="match status" value="1"/>
</dbReference>
<keyword evidence="2 5" id="KW-0812">Transmembrane</keyword>
<dbReference type="AlphaFoldDB" id="A0A967EFU6"/>
<evidence type="ECO:0000256" key="5">
    <source>
        <dbReference type="SAM" id="Phobius"/>
    </source>
</evidence>
<sequence length="416" mass="41741">MTIDREQLQRRTVRTLVASQVCGGVGVASGIAVMALLALRLSGSETLSGLGTTAQVLGGALITVPVAALSARRGRRAGLSLGYALAVLGAIVIVLAAAARSFPLMLLGALLFGGATTANSQARYAGADLASAQHRGRDLSLVVWAATIGSVLGPNLVGPGESVGRALHLPRLTGSFVLATLGFVLALVVLTLLLRPDPLLAARELDRDPAGTTAPAADGSLRTGIRAVLSDRRALCGMLTTALGHAVMISVMVMTPLHMDHGGASLRLIGLVISGHILGMYAFSPVTGWLVDRFGGPVVALGAAAILLSGGLLAATTQEGMSARLAVALFLVGVGWSGTLVSGSTMLTNAIPLAKRPAAQGFADLAMGLAGAAAGAGAGAILQHSGFAMLGYLGAVIAICIAVAVLVLGRTPRPST</sequence>
<feature type="transmembrane region" description="Helical" evidence="5">
    <location>
        <begin position="387"/>
        <end position="408"/>
    </location>
</feature>
<dbReference type="InterPro" id="IPR036259">
    <property type="entry name" value="MFS_trans_sf"/>
</dbReference>
<feature type="transmembrane region" description="Helical" evidence="5">
    <location>
        <begin position="362"/>
        <end position="381"/>
    </location>
</feature>
<keyword evidence="4 5" id="KW-0472">Membrane</keyword>
<name>A0A967EFU6_9MICO</name>
<feature type="transmembrane region" description="Helical" evidence="5">
    <location>
        <begin position="47"/>
        <end position="69"/>
    </location>
</feature>
<feature type="transmembrane region" description="Helical" evidence="5">
    <location>
        <begin position="235"/>
        <end position="258"/>
    </location>
</feature>
<dbReference type="GO" id="GO:0022857">
    <property type="term" value="F:transmembrane transporter activity"/>
    <property type="evidence" value="ECO:0007669"/>
    <property type="project" value="InterPro"/>
</dbReference>
<feature type="transmembrane region" description="Helical" evidence="5">
    <location>
        <begin position="295"/>
        <end position="315"/>
    </location>
</feature>
<proteinExistence type="predicted"/>